<name>A0ABN1NK68_9ACTN</name>
<dbReference type="CDD" id="cd02440">
    <property type="entry name" value="AdoMet_MTases"/>
    <property type="match status" value="1"/>
</dbReference>
<evidence type="ECO:0000313" key="3">
    <source>
        <dbReference type="Proteomes" id="UP001501005"/>
    </source>
</evidence>
<dbReference type="InterPro" id="IPR041698">
    <property type="entry name" value="Methyltransf_25"/>
</dbReference>
<comment type="caution">
    <text evidence="2">The sequence shown here is derived from an EMBL/GenBank/DDBJ whole genome shotgun (WGS) entry which is preliminary data.</text>
</comment>
<dbReference type="PANTHER" id="PTHR42912">
    <property type="entry name" value="METHYLTRANSFERASE"/>
    <property type="match status" value="1"/>
</dbReference>
<dbReference type="Pfam" id="PF13649">
    <property type="entry name" value="Methyltransf_25"/>
    <property type="match status" value="1"/>
</dbReference>
<protein>
    <submittedName>
        <fullName evidence="2">Class I SAM-dependent methyltransferase</fullName>
    </submittedName>
</protein>
<keyword evidence="3" id="KW-1185">Reference proteome</keyword>
<dbReference type="GO" id="GO:0008168">
    <property type="term" value="F:methyltransferase activity"/>
    <property type="evidence" value="ECO:0007669"/>
    <property type="project" value="UniProtKB-KW"/>
</dbReference>
<dbReference type="SUPFAM" id="SSF53335">
    <property type="entry name" value="S-adenosyl-L-methionine-dependent methyltransferases"/>
    <property type="match status" value="1"/>
</dbReference>
<proteinExistence type="predicted"/>
<gene>
    <name evidence="2" type="ORF">GCM10009549_18150</name>
</gene>
<sequence length="257" mass="27630">MGTALCSECGLLRIGDSLREGAGGKTVTSRCAPWPGTTVVGMVERDVLGATREAYDAAASEYAQLFRDELRDRPLDRAILGAFAEVVRASGDGRVADLGCGPGHITAYLDESGLTAFGVDASPEMIKLARQAYPGLRFEVGSMTALDIADGVLSGALSRWSVIHTPPQELPVVLAEFQRVLAPGGHLLIGFSAGDGPSHPTQVFDHAVAPAHRWWPDHLAAMLRESGLVEVARMVREPQPTDRRQFQEVHLLARKTR</sequence>
<organism evidence="2 3">
    <name type="scientific">Streptomyces thermoalcalitolerans</name>
    <dbReference type="NCBI Taxonomy" id="65605"/>
    <lineage>
        <taxon>Bacteria</taxon>
        <taxon>Bacillati</taxon>
        <taxon>Actinomycetota</taxon>
        <taxon>Actinomycetes</taxon>
        <taxon>Kitasatosporales</taxon>
        <taxon>Streptomycetaceae</taxon>
        <taxon>Streptomyces</taxon>
    </lineage>
</organism>
<evidence type="ECO:0000313" key="2">
    <source>
        <dbReference type="EMBL" id="GAA0909591.1"/>
    </source>
</evidence>
<dbReference type="InterPro" id="IPR050508">
    <property type="entry name" value="Methyltransf_Superfamily"/>
</dbReference>
<keyword evidence="2" id="KW-0489">Methyltransferase</keyword>
<dbReference type="EMBL" id="BAAAHG010000010">
    <property type="protein sequence ID" value="GAA0909591.1"/>
    <property type="molecule type" value="Genomic_DNA"/>
</dbReference>
<dbReference type="InterPro" id="IPR029063">
    <property type="entry name" value="SAM-dependent_MTases_sf"/>
</dbReference>
<accession>A0ABN1NK68</accession>
<evidence type="ECO:0000259" key="1">
    <source>
        <dbReference type="Pfam" id="PF13649"/>
    </source>
</evidence>
<dbReference type="GO" id="GO:0032259">
    <property type="term" value="P:methylation"/>
    <property type="evidence" value="ECO:0007669"/>
    <property type="project" value="UniProtKB-KW"/>
</dbReference>
<reference evidence="2 3" key="1">
    <citation type="journal article" date="2019" name="Int. J. Syst. Evol. Microbiol.">
        <title>The Global Catalogue of Microorganisms (GCM) 10K type strain sequencing project: providing services to taxonomists for standard genome sequencing and annotation.</title>
        <authorList>
            <consortium name="The Broad Institute Genomics Platform"/>
            <consortium name="The Broad Institute Genome Sequencing Center for Infectious Disease"/>
            <person name="Wu L."/>
            <person name="Ma J."/>
        </authorList>
    </citation>
    <scope>NUCLEOTIDE SEQUENCE [LARGE SCALE GENOMIC DNA]</scope>
    <source>
        <strain evidence="2 3">JCM 10673</strain>
    </source>
</reference>
<dbReference type="Gene3D" id="3.40.50.150">
    <property type="entry name" value="Vaccinia Virus protein VP39"/>
    <property type="match status" value="1"/>
</dbReference>
<dbReference type="Proteomes" id="UP001501005">
    <property type="component" value="Unassembled WGS sequence"/>
</dbReference>
<feature type="domain" description="Methyltransferase" evidence="1">
    <location>
        <begin position="95"/>
        <end position="185"/>
    </location>
</feature>
<keyword evidence="2" id="KW-0808">Transferase</keyword>